<keyword evidence="3" id="KW-0133">Cell shape</keyword>
<dbReference type="Proteomes" id="UP000063991">
    <property type="component" value="Chromosome"/>
</dbReference>
<evidence type="ECO:0000256" key="1">
    <source>
        <dbReference type="ARBA" id="ARBA00009943"/>
    </source>
</evidence>
<evidence type="ECO:0000256" key="2">
    <source>
        <dbReference type="ARBA" id="ARBA00022679"/>
    </source>
</evidence>
<dbReference type="PANTHER" id="PTHR36174">
    <property type="entry name" value="LIPID II:GLYCINE GLYCYLTRANSFERASE"/>
    <property type="match status" value="1"/>
</dbReference>
<keyword evidence="2" id="KW-0808">Transferase</keyword>
<reference evidence="8 9" key="1">
    <citation type="submission" date="2015-12" db="EMBL/GenBank/DDBJ databases">
        <authorList>
            <person name="Shamseldin A."/>
            <person name="Moawad H."/>
            <person name="Abd El-Rahim W.M."/>
            <person name="Sadowsky M.J."/>
        </authorList>
    </citation>
    <scope>NUCLEOTIDE SEQUENCE [LARGE SCALE GENOMIC DNA]</scope>
    <source>
        <strain evidence="8 9">D7</strain>
    </source>
</reference>
<dbReference type="GO" id="GO:0008360">
    <property type="term" value="P:regulation of cell shape"/>
    <property type="evidence" value="ECO:0007669"/>
    <property type="project" value="UniProtKB-KW"/>
</dbReference>
<sequence length="344" mass="39456">MYRINIVDKPPVDVLLNDDLRDEVLVFYAAEYAQLVCTYLEAEYKCIIVEADNGDKAFLPLFIKDGPLGRVVNSSAFFGSHGCILCNTSSSDIKLTLLDTLNKWCNENDVISLTLVTNPLLDDLWLYDKFFTADFKDSRIGQFTYFPKNNDSQVLLTQFHSSRRGDYRKAKRNGVEVRYSQNKKDLDWLADVHRQEMNKMGGIAKSQAFFDTLYTTLTPSQWQVLCAESDGEMISALLLLYFNNTVEYFTPVTLPSAKSIQPMAALICEGMVDAMGKGYTKWNWGGTWHSQKGVYEFKRKWGTTDKPYFYFTRLRNKQILHTTAQELLASYPGFYVLPFDELLS</sequence>
<evidence type="ECO:0000256" key="6">
    <source>
        <dbReference type="ARBA" id="ARBA00023316"/>
    </source>
</evidence>
<evidence type="ECO:0000313" key="8">
    <source>
        <dbReference type="EMBL" id="AMJ97583.1"/>
    </source>
</evidence>
<dbReference type="GO" id="GO:0016755">
    <property type="term" value="F:aminoacyltransferase activity"/>
    <property type="evidence" value="ECO:0007669"/>
    <property type="project" value="InterPro"/>
</dbReference>
<evidence type="ECO:0000256" key="5">
    <source>
        <dbReference type="ARBA" id="ARBA00023315"/>
    </source>
</evidence>
<evidence type="ECO:0000259" key="7">
    <source>
        <dbReference type="Pfam" id="PF13480"/>
    </source>
</evidence>
<dbReference type="Pfam" id="PF13480">
    <property type="entry name" value="Acetyltransf_6"/>
    <property type="match status" value="1"/>
</dbReference>
<dbReference type="PROSITE" id="PS51191">
    <property type="entry name" value="FEMABX"/>
    <property type="match status" value="1"/>
</dbReference>
<dbReference type="InterPro" id="IPR016181">
    <property type="entry name" value="Acyl_CoA_acyltransferase"/>
</dbReference>
<keyword evidence="5" id="KW-0012">Acyltransferase</keyword>
<proteinExistence type="inferred from homology"/>
<comment type="similarity">
    <text evidence="1">Belongs to the FemABX family.</text>
</comment>
<evidence type="ECO:0000313" key="9">
    <source>
        <dbReference type="Proteomes" id="UP000063991"/>
    </source>
</evidence>
<dbReference type="InterPro" id="IPR003447">
    <property type="entry name" value="FEMABX"/>
</dbReference>
<dbReference type="RefSeq" id="WP_061094462.1">
    <property type="nucleotide sequence ID" value="NZ_CP014323.1"/>
</dbReference>
<dbReference type="OrthoDB" id="9773932at2"/>
<evidence type="ECO:0000256" key="4">
    <source>
        <dbReference type="ARBA" id="ARBA00022984"/>
    </source>
</evidence>
<gene>
    <name evidence="8" type="ORF">AVL55_05050</name>
</gene>
<feature type="domain" description="BioF2-like acetyltransferase" evidence="7">
    <location>
        <begin position="164"/>
        <end position="299"/>
    </location>
</feature>
<dbReference type="Gene3D" id="3.40.630.30">
    <property type="match status" value="1"/>
</dbReference>
<dbReference type="GO" id="GO:0009252">
    <property type="term" value="P:peptidoglycan biosynthetic process"/>
    <property type="evidence" value="ECO:0007669"/>
    <property type="project" value="UniProtKB-KW"/>
</dbReference>
<evidence type="ECO:0000256" key="3">
    <source>
        <dbReference type="ARBA" id="ARBA00022960"/>
    </source>
</evidence>
<dbReference type="EMBL" id="CP014323">
    <property type="protein sequence ID" value="AMJ97583.1"/>
    <property type="molecule type" value="Genomic_DNA"/>
</dbReference>
<dbReference type="InterPro" id="IPR050644">
    <property type="entry name" value="PG_Glycine_Bridge_Synth"/>
</dbReference>
<dbReference type="SUPFAM" id="SSF55729">
    <property type="entry name" value="Acyl-CoA N-acyltransferases (Nat)"/>
    <property type="match status" value="1"/>
</dbReference>
<keyword evidence="4" id="KW-0573">Peptidoglycan synthesis</keyword>
<dbReference type="AlphaFoldDB" id="A0A126PX57"/>
<keyword evidence="6" id="KW-0961">Cell wall biogenesis/degradation</keyword>
<accession>A0A126PX57</accession>
<protein>
    <recommendedName>
        <fullName evidence="7">BioF2-like acetyltransferase domain-containing protein</fullName>
    </recommendedName>
</protein>
<dbReference type="InterPro" id="IPR038740">
    <property type="entry name" value="BioF2-like_GNAT_dom"/>
</dbReference>
<name>A0A126PX57_ALTMA</name>
<dbReference type="PANTHER" id="PTHR36174:SF1">
    <property type="entry name" value="LIPID II:GLYCINE GLYCYLTRANSFERASE"/>
    <property type="match status" value="1"/>
</dbReference>
<organism evidence="8 9">
    <name type="scientific">Alteromonas macleodii</name>
    <name type="common">Pseudoalteromonas macleodii</name>
    <dbReference type="NCBI Taxonomy" id="28108"/>
    <lineage>
        <taxon>Bacteria</taxon>
        <taxon>Pseudomonadati</taxon>
        <taxon>Pseudomonadota</taxon>
        <taxon>Gammaproteobacteria</taxon>
        <taxon>Alteromonadales</taxon>
        <taxon>Alteromonadaceae</taxon>
        <taxon>Alteromonas/Salinimonas group</taxon>
        <taxon>Alteromonas</taxon>
    </lineage>
</organism>
<dbReference type="GO" id="GO:0071555">
    <property type="term" value="P:cell wall organization"/>
    <property type="evidence" value="ECO:0007669"/>
    <property type="project" value="UniProtKB-KW"/>
</dbReference>